<dbReference type="Proteomes" id="UP001310890">
    <property type="component" value="Unassembled WGS sequence"/>
</dbReference>
<gene>
    <name evidence="2" type="ORF">LTR62_004240</name>
</gene>
<reference evidence="2" key="1">
    <citation type="submission" date="2023-08" db="EMBL/GenBank/DDBJ databases">
        <title>Black Yeasts Isolated from many extreme environments.</title>
        <authorList>
            <person name="Coleine C."/>
            <person name="Stajich J.E."/>
            <person name="Selbmann L."/>
        </authorList>
    </citation>
    <scope>NUCLEOTIDE SEQUENCE</scope>
    <source>
        <strain evidence="2">CCFEE 5401</strain>
    </source>
</reference>
<name>A0AAN7YGA2_9PEZI</name>
<feature type="compositionally biased region" description="Basic and acidic residues" evidence="1">
    <location>
        <begin position="32"/>
        <end position="41"/>
    </location>
</feature>
<protein>
    <submittedName>
        <fullName evidence="2">Uncharacterized protein</fullName>
    </submittedName>
</protein>
<evidence type="ECO:0000313" key="3">
    <source>
        <dbReference type="Proteomes" id="UP001310890"/>
    </source>
</evidence>
<evidence type="ECO:0000313" key="2">
    <source>
        <dbReference type="EMBL" id="KAK5112483.1"/>
    </source>
</evidence>
<proteinExistence type="predicted"/>
<evidence type="ECO:0000256" key="1">
    <source>
        <dbReference type="SAM" id="MobiDB-lite"/>
    </source>
</evidence>
<organism evidence="2 3">
    <name type="scientific">Meristemomyces frigidus</name>
    <dbReference type="NCBI Taxonomy" id="1508187"/>
    <lineage>
        <taxon>Eukaryota</taxon>
        <taxon>Fungi</taxon>
        <taxon>Dikarya</taxon>
        <taxon>Ascomycota</taxon>
        <taxon>Pezizomycotina</taxon>
        <taxon>Dothideomycetes</taxon>
        <taxon>Dothideomycetidae</taxon>
        <taxon>Mycosphaerellales</taxon>
        <taxon>Teratosphaeriaceae</taxon>
        <taxon>Meristemomyces</taxon>
    </lineage>
</organism>
<accession>A0AAN7YGA2</accession>
<dbReference type="AlphaFoldDB" id="A0AAN7YGA2"/>
<comment type="caution">
    <text evidence="2">The sequence shown here is derived from an EMBL/GenBank/DDBJ whole genome shotgun (WGS) entry which is preliminary data.</text>
</comment>
<sequence length="88" mass="9617">MSLLGGASTNHDAGSLKAVAGNGQDNKKHRSKEKDVKKGPERSPTPPPIDISDDECRPSRTVHGHGMEKYVTARDLYEEFKVTGISKR</sequence>
<feature type="region of interest" description="Disordered" evidence="1">
    <location>
        <begin position="1"/>
        <end position="63"/>
    </location>
</feature>
<dbReference type="EMBL" id="JAVRRL010000030">
    <property type="protein sequence ID" value="KAK5112483.1"/>
    <property type="molecule type" value="Genomic_DNA"/>
</dbReference>